<dbReference type="SMART" id="SM00850">
    <property type="entry name" value="LytTR"/>
    <property type="match status" value="1"/>
</dbReference>
<keyword evidence="5" id="KW-1185">Reference proteome</keyword>
<keyword evidence="1" id="KW-0597">Phosphoprotein</keyword>
<dbReference type="Proteomes" id="UP000184406">
    <property type="component" value="Unassembled WGS sequence"/>
</dbReference>
<gene>
    <name evidence="4" type="ORF">SAMN03080594_1054</name>
</gene>
<dbReference type="AlphaFoldDB" id="A0A1M5CE00"/>
<feature type="modified residue" description="4-aspartylphosphate" evidence="1">
    <location>
        <position position="94"/>
    </location>
</feature>
<proteinExistence type="predicted"/>
<evidence type="ECO:0000256" key="1">
    <source>
        <dbReference type="PROSITE-ProRule" id="PRU00169"/>
    </source>
</evidence>
<sequence length="281" mass="32019">MVRAPRCCLPLRGTNKNINVEISESKWTKEKQETQNLKMKLNALIVEDEANSREILRNYLAKYCPTVNLVGEAATIKEGLALINSKDLDVVFLDVEMPFGNAFDLLDQLPDRNFETVFVTAYNQYAVDALNAHAAYYLMKPISIDELIKAVDYVSEIREKERVIEDRVLTPKFNKVDGKITLPQQDGFQVLNVGDILYCRADDNYTELHLEKQKILVSKTLKYFEEALSGYTFARVHKSYLVNVNEIVRYKKGKGGSVVISNGKEIMVSASKKKDLLSFFE</sequence>
<dbReference type="Pfam" id="PF04397">
    <property type="entry name" value="LytTR"/>
    <property type="match status" value="1"/>
</dbReference>
<accession>A0A1M5CE00</accession>
<dbReference type="PANTHER" id="PTHR37299:SF1">
    <property type="entry name" value="STAGE 0 SPORULATION PROTEIN A HOMOLOG"/>
    <property type="match status" value="1"/>
</dbReference>
<dbReference type="InterPro" id="IPR046947">
    <property type="entry name" value="LytR-like"/>
</dbReference>
<dbReference type="InterPro" id="IPR011006">
    <property type="entry name" value="CheY-like_superfamily"/>
</dbReference>
<organism evidence="4 5">
    <name type="scientific">Arenibacter palladensis</name>
    <dbReference type="NCBI Taxonomy" id="237373"/>
    <lineage>
        <taxon>Bacteria</taxon>
        <taxon>Pseudomonadati</taxon>
        <taxon>Bacteroidota</taxon>
        <taxon>Flavobacteriia</taxon>
        <taxon>Flavobacteriales</taxon>
        <taxon>Flavobacteriaceae</taxon>
        <taxon>Arenibacter</taxon>
    </lineage>
</organism>
<dbReference type="SMART" id="SM00448">
    <property type="entry name" value="REC"/>
    <property type="match status" value="1"/>
</dbReference>
<protein>
    <submittedName>
        <fullName evidence="4">Two component transcriptional regulator, LytTR family</fullName>
    </submittedName>
</protein>
<dbReference type="SUPFAM" id="SSF52172">
    <property type="entry name" value="CheY-like"/>
    <property type="match status" value="1"/>
</dbReference>
<feature type="domain" description="HTH LytTR-type" evidence="3">
    <location>
        <begin position="180"/>
        <end position="281"/>
    </location>
</feature>
<dbReference type="PROSITE" id="PS50930">
    <property type="entry name" value="HTH_LYTTR"/>
    <property type="match status" value="1"/>
</dbReference>
<dbReference type="Pfam" id="PF00072">
    <property type="entry name" value="Response_reg"/>
    <property type="match status" value="1"/>
</dbReference>
<dbReference type="GO" id="GO:0003677">
    <property type="term" value="F:DNA binding"/>
    <property type="evidence" value="ECO:0007669"/>
    <property type="project" value="InterPro"/>
</dbReference>
<dbReference type="Gene3D" id="2.40.50.1020">
    <property type="entry name" value="LytTr DNA-binding domain"/>
    <property type="match status" value="1"/>
</dbReference>
<dbReference type="InterPro" id="IPR001789">
    <property type="entry name" value="Sig_transdc_resp-reg_receiver"/>
</dbReference>
<evidence type="ECO:0000313" key="4">
    <source>
        <dbReference type="EMBL" id="SHF52968.1"/>
    </source>
</evidence>
<dbReference type="PANTHER" id="PTHR37299">
    <property type="entry name" value="TRANSCRIPTIONAL REGULATOR-RELATED"/>
    <property type="match status" value="1"/>
</dbReference>
<dbReference type="Gene3D" id="3.40.50.2300">
    <property type="match status" value="1"/>
</dbReference>
<dbReference type="EMBL" id="FQUX01000005">
    <property type="protein sequence ID" value="SHF52968.1"/>
    <property type="molecule type" value="Genomic_DNA"/>
</dbReference>
<dbReference type="PROSITE" id="PS50110">
    <property type="entry name" value="RESPONSE_REGULATORY"/>
    <property type="match status" value="1"/>
</dbReference>
<evidence type="ECO:0000313" key="5">
    <source>
        <dbReference type="Proteomes" id="UP000184406"/>
    </source>
</evidence>
<name>A0A1M5CE00_9FLAO</name>
<evidence type="ECO:0000259" key="3">
    <source>
        <dbReference type="PROSITE" id="PS50930"/>
    </source>
</evidence>
<dbReference type="InterPro" id="IPR007492">
    <property type="entry name" value="LytTR_DNA-bd_dom"/>
</dbReference>
<feature type="domain" description="Response regulatory" evidence="2">
    <location>
        <begin position="42"/>
        <end position="155"/>
    </location>
</feature>
<evidence type="ECO:0000259" key="2">
    <source>
        <dbReference type="PROSITE" id="PS50110"/>
    </source>
</evidence>
<reference evidence="5" key="1">
    <citation type="submission" date="2016-11" db="EMBL/GenBank/DDBJ databases">
        <authorList>
            <person name="Varghese N."/>
            <person name="Submissions S."/>
        </authorList>
    </citation>
    <scope>NUCLEOTIDE SEQUENCE [LARGE SCALE GENOMIC DNA]</scope>
    <source>
        <strain evidence="5">DSM 17539</strain>
    </source>
</reference>
<dbReference type="GO" id="GO:0000156">
    <property type="term" value="F:phosphorelay response regulator activity"/>
    <property type="evidence" value="ECO:0007669"/>
    <property type="project" value="InterPro"/>
</dbReference>